<dbReference type="WBParaSite" id="GPUH_0001808701-mRNA-1">
    <property type="protein sequence ID" value="GPUH_0001808701-mRNA-1"/>
    <property type="gene ID" value="GPUH_0001808701"/>
</dbReference>
<reference evidence="2 3" key="2">
    <citation type="submission" date="2018-11" db="EMBL/GenBank/DDBJ databases">
        <authorList>
            <consortium name="Pathogen Informatics"/>
        </authorList>
    </citation>
    <scope>NUCLEOTIDE SEQUENCE [LARGE SCALE GENOMIC DNA]</scope>
</reference>
<dbReference type="SUPFAM" id="SSF51735">
    <property type="entry name" value="NAD(P)-binding Rossmann-fold domains"/>
    <property type="match status" value="1"/>
</dbReference>
<dbReference type="InterPro" id="IPR002347">
    <property type="entry name" value="SDR_fam"/>
</dbReference>
<protein>
    <submittedName>
        <fullName evidence="4">3-oxoacyl-[acyl-carrier-protein] reductase</fullName>
    </submittedName>
</protein>
<gene>
    <name evidence="2" type="ORF">GPUH_LOCUS18062</name>
</gene>
<keyword evidence="3" id="KW-1185">Reference proteome</keyword>
<dbReference type="Pfam" id="PF13561">
    <property type="entry name" value="adh_short_C2"/>
    <property type="match status" value="1"/>
</dbReference>
<dbReference type="PRINTS" id="PR00080">
    <property type="entry name" value="SDRFAMILY"/>
</dbReference>
<evidence type="ECO:0000313" key="2">
    <source>
        <dbReference type="EMBL" id="VDN30983.1"/>
    </source>
</evidence>
<dbReference type="InterPro" id="IPR036291">
    <property type="entry name" value="NAD(P)-bd_dom_sf"/>
</dbReference>
<dbReference type="NCBIfam" id="NF005559">
    <property type="entry name" value="PRK07231.1"/>
    <property type="match status" value="1"/>
</dbReference>
<name>A0A183EAS1_9BILA</name>
<dbReference type="EMBL" id="UYRT01086142">
    <property type="protein sequence ID" value="VDN30983.1"/>
    <property type="molecule type" value="Genomic_DNA"/>
</dbReference>
<dbReference type="PANTHER" id="PTHR43975:SF2">
    <property type="entry name" value="EG:BACR7A4.14 PROTEIN-RELATED"/>
    <property type="match status" value="1"/>
</dbReference>
<dbReference type="PROSITE" id="PS00061">
    <property type="entry name" value="ADH_SHORT"/>
    <property type="match status" value="1"/>
</dbReference>
<evidence type="ECO:0000313" key="4">
    <source>
        <dbReference type="WBParaSite" id="GPUH_0001808701-mRNA-1"/>
    </source>
</evidence>
<evidence type="ECO:0000256" key="1">
    <source>
        <dbReference type="ARBA" id="ARBA00023002"/>
    </source>
</evidence>
<accession>A0A183EAS1</accession>
<dbReference type="Gene3D" id="3.40.50.720">
    <property type="entry name" value="NAD(P)-binding Rossmann-like Domain"/>
    <property type="match status" value="1"/>
</dbReference>
<dbReference type="AlphaFoldDB" id="A0A183EAS1"/>
<sequence>MGATSGIGRATAVLFHRLGASVVVTGRNSKRLKELEEELSDGKDSVLAVASDLTNDDDIRALAKAAVKKFNTLDILVNNAGIIETGTIESTTMEQFDRIMSVNLRAMFYLTKLLLPQLTASKGSIVNVSSVNGIRAFPGVLAYNMSKAAVDHFTRCVALELASKGVRVNSVNPGVTKTDLHKRGGMDESAYQAFLEHSKTTHALGRVGDPTEIANAIAFLASSASSFITGSSVPVDGGRHAMCPR</sequence>
<dbReference type="Proteomes" id="UP000271098">
    <property type="component" value="Unassembled WGS sequence"/>
</dbReference>
<keyword evidence="1" id="KW-0560">Oxidoreductase</keyword>
<dbReference type="FunFam" id="3.40.50.720:FF:000084">
    <property type="entry name" value="Short-chain dehydrogenase reductase"/>
    <property type="match status" value="1"/>
</dbReference>
<dbReference type="PRINTS" id="PR00081">
    <property type="entry name" value="GDHRDH"/>
</dbReference>
<organism evidence="4">
    <name type="scientific">Gongylonema pulchrum</name>
    <dbReference type="NCBI Taxonomy" id="637853"/>
    <lineage>
        <taxon>Eukaryota</taxon>
        <taxon>Metazoa</taxon>
        <taxon>Ecdysozoa</taxon>
        <taxon>Nematoda</taxon>
        <taxon>Chromadorea</taxon>
        <taxon>Rhabditida</taxon>
        <taxon>Spirurina</taxon>
        <taxon>Spiruromorpha</taxon>
        <taxon>Spiruroidea</taxon>
        <taxon>Gongylonematidae</taxon>
        <taxon>Gongylonema</taxon>
    </lineage>
</organism>
<dbReference type="OrthoDB" id="47007at2759"/>
<dbReference type="GO" id="GO:0016491">
    <property type="term" value="F:oxidoreductase activity"/>
    <property type="evidence" value="ECO:0007669"/>
    <property type="project" value="UniProtKB-KW"/>
</dbReference>
<proteinExistence type="predicted"/>
<dbReference type="InterPro" id="IPR020904">
    <property type="entry name" value="Sc_DH/Rdtase_CS"/>
</dbReference>
<dbReference type="PANTHER" id="PTHR43975">
    <property type="entry name" value="ZGC:101858"/>
    <property type="match status" value="1"/>
</dbReference>
<reference evidence="4" key="1">
    <citation type="submission" date="2016-06" db="UniProtKB">
        <authorList>
            <consortium name="WormBaseParasite"/>
        </authorList>
    </citation>
    <scope>IDENTIFICATION</scope>
</reference>
<evidence type="ECO:0000313" key="3">
    <source>
        <dbReference type="Proteomes" id="UP000271098"/>
    </source>
</evidence>